<sequence length="109" mass="11829">MNAPAPSPLTHVVYHILLALTGDPRHGYGIIKDVATDTDGAVEIEAGTLYAAIKRLRDDGWIAEVAAPAGADARRRYYTITAEGRRVLEAESMRLAGMVELARRARILS</sequence>
<protein>
    <submittedName>
        <fullName evidence="2">Helix-turn-helix transcriptional regulator</fullName>
    </submittedName>
</protein>
<dbReference type="PANTHER" id="PTHR33169">
    <property type="entry name" value="PADR-FAMILY TRANSCRIPTIONAL REGULATOR"/>
    <property type="match status" value="1"/>
</dbReference>
<feature type="domain" description="Transcription regulator PadR N-terminal" evidence="1">
    <location>
        <begin position="16"/>
        <end position="89"/>
    </location>
</feature>
<dbReference type="InterPro" id="IPR052509">
    <property type="entry name" value="Metal_resp_DNA-bind_regulator"/>
</dbReference>
<dbReference type="InterPro" id="IPR036388">
    <property type="entry name" value="WH-like_DNA-bd_sf"/>
</dbReference>
<dbReference type="InterPro" id="IPR005149">
    <property type="entry name" value="Tscrpt_reg_PadR_N"/>
</dbReference>
<evidence type="ECO:0000313" key="2">
    <source>
        <dbReference type="EMBL" id="MEK9502632.1"/>
    </source>
</evidence>
<proteinExistence type="predicted"/>
<evidence type="ECO:0000313" key="3">
    <source>
        <dbReference type="Proteomes" id="UP001484239"/>
    </source>
</evidence>
<dbReference type="Proteomes" id="UP001484239">
    <property type="component" value="Unassembled WGS sequence"/>
</dbReference>
<reference evidence="2 3" key="1">
    <citation type="submission" date="2024-02" db="EMBL/GenBank/DDBJ databases">
        <title>A novel Gemmatimonadota bacterium.</title>
        <authorList>
            <person name="Du Z.-J."/>
            <person name="Ye Y.-Q."/>
        </authorList>
    </citation>
    <scope>NUCLEOTIDE SEQUENCE [LARGE SCALE GENOMIC DNA]</scope>
    <source>
        <strain evidence="2 3">DH-20</strain>
    </source>
</reference>
<name>A0ABU9ED13_9BACT</name>
<dbReference type="InterPro" id="IPR036390">
    <property type="entry name" value="WH_DNA-bd_sf"/>
</dbReference>
<dbReference type="EMBL" id="JBBHLI010000013">
    <property type="protein sequence ID" value="MEK9502632.1"/>
    <property type="molecule type" value="Genomic_DNA"/>
</dbReference>
<dbReference type="Gene3D" id="1.10.10.10">
    <property type="entry name" value="Winged helix-like DNA-binding domain superfamily/Winged helix DNA-binding domain"/>
    <property type="match status" value="1"/>
</dbReference>
<keyword evidence="3" id="KW-1185">Reference proteome</keyword>
<dbReference type="Pfam" id="PF03551">
    <property type="entry name" value="PadR"/>
    <property type="match status" value="1"/>
</dbReference>
<dbReference type="PANTHER" id="PTHR33169:SF13">
    <property type="entry name" value="PADR-FAMILY TRANSCRIPTIONAL REGULATOR"/>
    <property type="match status" value="1"/>
</dbReference>
<evidence type="ECO:0000259" key="1">
    <source>
        <dbReference type="Pfam" id="PF03551"/>
    </source>
</evidence>
<organism evidence="2 3">
    <name type="scientific">Gaopeijia maritima</name>
    <dbReference type="NCBI Taxonomy" id="3119007"/>
    <lineage>
        <taxon>Bacteria</taxon>
        <taxon>Pseudomonadati</taxon>
        <taxon>Gemmatimonadota</taxon>
        <taxon>Longimicrobiia</taxon>
        <taxon>Gaopeijiales</taxon>
        <taxon>Gaopeijiaceae</taxon>
        <taxon>Gaopeijia</taxon>
    </lineage>
</organism>
<comment type="caution">
    <text evidence="2">The sequence shown here is derived from an EMBL/GenBank/DDBJ whole genome shotgun (WGS) entry which is preliminary data.</text>
</comment>
<gene>
    <name evidence="2" type="ORF">WI372_16680</name>
</gene>
<dbReference type="RefSeq" id="WP_405280279.1">
    <property type="nucleotide sequence ID" value="NZ_CP144380.1"/>
</dbReference>
<accession>A0ABU9ED13</accession>
<dbReference type="SUPFAM" id="SSF46785">
    <property type="entry name" value="Winged helix' DNA-binding domain"/>
    <property type="match status" value="1"/>
</dbReference>